<feature type="transmembrane region" description="Helical" evidence="11">
    <location>
        <begin position="153"/>
        <end position="175"/>
    </location>
</feature>
<keyword evidence="9" id="KW-0625">Polysaccharide transport</keyword>
<evidence type="ECO:0000256" key="9">
    <source>
        <dbReference type="ARBA" id="ARBA00023047"/>
    </source>
</evidence>
<evidence type="ECO:0000256" key="2">
    <source>
        <dbReference type="ARBA" id="ARBA00007783"/>
    </source>
</evidence>
<protein>
    <recommendedName>
        <fullName evidence="11">Transport permease protein</fullName>
    </recommendedName>
</protein>
<dbReference type="PRINTS" id="PR00164">
    <property type="entry name" value="ABC2TRNSPORT"/>
</dbReference>
<evidence type="ECO:0000313" key="13">
    <source>
        <dbReference type="EMBL" id="AXH59274.1"/>
    </source>
</evidence>
<evidence type="ECO:0000256" key="10">
    <source>
        <dbReference type="ARBA" id="ARBA00023136"/>
    </source>
</evidence>
<feature type="transmembrane region" description="Helical" evidence="11">
    <location>
        <begin position="240"/>
        <end position="261"/>
    </location>
</feature>
<dbReference type="Proteomes" id="UP000006426">
    <property type="component" value="Chromosome"/>
</dbReference>
<dbReference type="InterPro" id="IPR047817">
    <property type="entry name" value="ABC2_TM_bact-type"/>
</dbReference>
<keyword evidence="10 11" id="KW-0472">Membrane</keyword>
<dbReference type="PANTHER" id="PTHR30413:SF10">
    <property type="entry name" value="CAPSULE POLYSACCHARIDE EXPORT INNER-MEMBRANE PROTEIN CTRC"/>
    <property type="match status" value="1"/>
</dbReference>
<keyword evidence="3 11" id="KW-0813">Transport</keyword>
<evidence type="ECO:0000256" key="5">
    <source>
        <dbReference type="ARBA" id="ARBA00022597"/>
    </source>
</evidence>
<keyword evidence="4 11" id="KW-1003">Cell membrane</keyword>
<comment type="subcellular location">
    <subcellularLocation>
        <location evidence="11">Cell inner membrane</location>
        <topology evidence="11">Multi-pass membrane protein</topology>
    </subcellularLocation>
    <subcellularLocation>
        <location evidence="1">Cell membrane</location>
        <topology evidence="1">Multi-pass membrane protein</topology>
    </subcellularLocation>
</comment>
<dbReference type="GeneID" id="61868338"/>
<dbReference type="AlphaFoldDB" id="A0AAD0M4M3"/>
<dbReference type="EMBL" id="CP031225">
    <property type="protein sequence ID" value="AXH59274.1"/>
    <property type="molecule type" value="Genomic_DNA"/>
</dbReference>
<feature type="transmembrane region" description="Helical" evidence="11">
    <location>
        <begin position="187"/>
        <end position="205"/>
    </location>
</feature>
<evidence type="ECO:0000256" key="4">
    <source>
        <dbReference type="ARBA" id="ARBA00022475"/>
    </source>
</evidence>
<feature type="transmembrane region" description="Helical" evidence="11">
    <location>
        <begin position="41"/>
        <end position="65"/>
    </location>
</feature>
<dbReference type="GO" id="GO:0015920">
    <property type="term" value="P:lipopolysaccharide transport"/>
    <property type="evidence" value="ECO:0007669"/>
    <property type="project" value="TreeGrafter"/>
</dbReference>
<comment type="similarity">
    <text evidence="2 11">Belongs to the ABC-2 integral membrane protein family.</text>
</comment>
<evidence type="ECO:0000256" key="3">
    <source>
        <dbReference type="ARBA" id="ARBA00022448"/>
    </source>
</evidence>
<keyword evidence="7" id="KW-0972">Capsule biogenesis/degradation</keyword>
<reference evidence="13 14" key="1">
    <citation type="journal article" date="2011" name="PLoS Pathog.">
        <title>Dynamic evolution of pathogenicity revealed by sequencing and comparative genomics of 19 Pseudomonas syringae isolates.</title>
        <authorList>
            <person name="Baltrus D.A."/>
            <person name="Nishimura M.T."/>
            <person name="Romanchuk A."/>
            <person name="Chang J.H."/>
            <person name="Mukhtar M.S."/>
            <person name="Cherkis K."/>
            <person name="Roach J."/>
            <person name="Grant S.R."/>
            <person name="Jones C.D."/>
            <person name="Dangl J.L."/>
        </authorList>
    </citation>
    <scope>NUCLEOTIDE SEQUENCE [LARGE SCALE GENOMIC DNA]</scope>
    <source>
        <strain evidence="13 14">M301315</strain>
    </source>
</reference>
<dbReference type="GO" id="GO:0043190">
    <property type="term" value="C:ATP-binding cassette (ABC) transporter complex"/>
    <property type="evidence" value="ECO:0007669"/>
    <property type="project" value="InterPro"/>
</dbReference>
<evidence type="ECO:0000256" key="8">
    <source>
        <dbReference type="ARBA" id="ARBA00022989"/>
    </source>
</evidence>
<dbReference type="GO" id="GO:0140359">
    <property type="term" value="F:ABC-type transporter activity"/>
    <property type="evidence" value="ECO:0007669"/>
    <property type="project" value="InterPro"/>
</dbReference>
<dbReference type="PANTHER" id="PTHR30413">
    <property type="entry name" value="INNER MEMBRANE TRANSPORT PERMEASE"/>
    <property type="match status" value="1"/>
</dbReference>
<evidence type="ECO:0000256" key="1">
    <source>
        <dbReference type="ARBA" id="ARBA00004651"/>
    </source>
</evidence>
<gene>
    <name evidence="13" type="ORF">PLA107_022975</name>
</gene>
<accession>A0AAD0M4M3</accession>
<feature type="transmembrane region" description="Helical" evidence="11">
    <location>
        <begin position="118"/>
        <end position="141"/>
    </location>
</feature>
<evidence type="ECO:0000256" key="6">
    <source>
        <dbReference type="ARBA" id="ARBA00022692"/>
    </source>
</evidence>
<evidence type="ECO:0000256" key="7">
    <source>
        <dbReference type="ARBA" id="ARBA00022903"/>
    </source>
</evidence>
<keyword evidence="8 11" id="KW-1133">Transmembrane helix</keyword>
<evidence type="ECO:0000259" key="12">
    <source>
        <dbReference type="PROSITE" id="PS51012"/>
    </source>
</evidence>
<feature type="domain" description="ABC transmembrane type-2" evidence="12">
    <location>
        <begin position="39"/>
        <end position="264"/>
    </location>
</feature>
<dbReference type="InterPro" id="IPR013525">
    <property type="entry name" value="ABC2_TM"/>
</dbReference>
<proteinExistence type="inferred from homology"/>
<dbReference type="GO" id="GO:0015774">
    <property type="term" value="P:polysaccharide transport"/>
    <property type="evidence" value="ECO:0007669"/>
    <property type="project" value="UniProtKB-KW"/>
</dbReference>
<sequence length="272" mass="30687">MQDFSASPREMVASFVRNRRLISALIKREVLGRYRGSFIGILWSFLNPIFMLAVYTFVFSIVFKARWGTGSDSKTEFALVLFAGLIMFNLFAECVGRAPAAILANVNYVKKVVFPLEILPWVNMGAALFHMLVSVGVWLAAYSIFFGVPSATLLLLPLVILPLILFIMGVSWALASLGVYFRDVSQFIGIVITVLMFMSPIFYPVTALPEEYRGMLEFNPLTPAIEMAREVMFWRQLPDLLVLLQYYLGSMVIALLGFAWFQKTRKGFADVL</sequence>
<dbReference type="RefSeq" id="WP_039847268.1">
    <property type="nucleotide sequence ID" value="NZ_CP031225.1"/>
</dbReference>
<dbReference type="Pfam" id="PF01061">
    <property type="entry name" value="ABC2_membrane"/>
    <property type="match status" value="1"/>
</dbReference>
<feature type="transmembrane region" description="Helical" evidence="11">
    <location>
        <begin position="77"/>
        <end position="98"/>
    </location>
</feature>
<name>A0AAD0M4M3_PSEAV</name>
<dbReference type="PROSITE" id="PS51012">
    <property type="entry name" value="ABC_TM2"/>
    <property type="match status" value="1"/>
</dbReference>
<organism evidence="13 14">
    <name type="scientific">Pseudomonas amygdali pv. lachrymans str. M301315</name>
    <dbReference type="NCBI Taxonomy" id="629260"/>
    <lineage>
        <taxon>Bacteria</taxon>
        <taxon>Pseudomonadati</taxon>
        <taxon>Pseudomonadota</taxon>
        <taxon>Gammaproteobacteria</taxon>
        <taxon>Pseudomonadales</taxon>
        <taxon>Pseudomonadaceae</taxon>
        <taxon>Pseudomonas</taxon>
        <taxon>Pseudomonas amygdali</taxon>
    </lineage>
</organism>
<keyword evidence="6 11" id="KW-0812">Transmembrane</keyword>
<evidence type="ECO:0000313" key="14">
    <source>
        <dbReference type="Proteomes" id="UP000006426"/>
    </source>
</evidence>
<evidence type="ECO:0000256" key="11">
    <source>
        <dbReference type="RuleBase" id="RU361157"/>
    </source>
</evidence>
<dbReference type="InterPro" id="IPR000412">
    <property type="entry name" value="ABC_2_transport"/>
</dbReference>
<keyword evidence="5" id="KW-0762">Sugar transport</keyword>